<feature type="transmembrane region" description="Helical" evidence="6">
    <location>
        <begin position="41"/>
        <end position="58"/>
    </location>
</feature>
<dbReference type="OrthoDB" id="4407546at2"/>
<comment type="subcellular location">
    <subcellularLocation>
        <location evidence="1">Cell membrane</location>
        <topology evidence="1">Multi-pass membrane protein</topology>
    </subcellularLocation>
</comment>
<dbReference type="InterPro" id="IPR052770">
    <property type="entry name" value="Cobalt_transport_CbiQ"/>
</dbReference>
<reference evidence="7 8" key="1">
    <citation type="submission" date="2018-10" db="EMBL/GenBank/DDBJ databases">
        <title>Tessaracoccus antarcticuss sp. nov., isolated from sediment.</title>
        <authorList>
            <person name="Zhou L.Y."/>
            <person name="Du Z.J."/>
        </authorList>
    </citation>
    <scope>NUCLEOTIDE SEQUENCE [LARGE SCALE GENOMIC DNA]</scope>
    <source>
        <strain evidence="7 8">JDX10</strain>
    </source>
</reference>
<feature type="transmembrane region" description="Helical" evidence="6">
    <location>
        <begin position="65"/>
        <end position="89"/>
    </location>
</feature>
<keyword evidence="5 6" id="KW-0472">Membrane</keyword>
<dbReference type="PANTHER" id="PTHR43723:SF1">
    <property type="entry name" value="COBALT TRANSPORT PROTEIN CBIQ"/>
    <property type="match status" value="1"/>
</dbReference>
<evidence type="ECO:0000256" key="2">
    <source>
        <dbReference type="ARBA" id="ARBA00022475"/>
    </source>
</evidence>
<dbReference type="NCBIfam" id="TIGR02454">
    <property type="entry name" value="ECF_T_CbiQ"/>
    <property type="match status" value="1"/>
</dbReference>
<keyword evidence="8" id="KW-1185">Reference proteome</keyword>
<dbReference type="PANTHER" id="PTHR43723">
    <property type="entry name" value="COBALT TRANSPORT PROTEIN CBIQ"/>
    <property type="match status" value="1"/>
</dbReference>
<feature type="transmembrane region" description="Helical" evidence="6">
    <location>
        <begin position="245"/>
        <end position="268"/>
    </location>
</feature>
<dbReference type="Proteomes" id="UP000275256">
    <property type="component" value="Unassembled WGS sequence"/>
</dbReference>
<keyword evidence="4 6" id="KW-1133">Transmembrane helix</keyword>
<evidence type="ECO:0000256" key="3">
    <source>
        <dbReference type="ARBA" id="ARBA00022692"/>
    </source>
</evidence>
<feature type="transmembrane region" description="Helical" evidence="6">
    <location>
        <begin position="124"/>
        <end position="141"/>
    </location>
</feature>
<comment type="caution">
    <text evidence="7">The sequence shown here is derived from an EMBL/GenBank/DDBJ whole genome shotgun (WGS) entry which is preliminary data.</text>
</comment>
<name>A0A3M0G9S2_9ACTN</name>
<evidence type="ECO:0000313" key="7">
    <source>
        <dbReference type="EMBL" id="RMB61634.1"/>
    </source>
</evidence>
<dbReference type="InterPro" id="IPR012809">
    <property type="entry name" value="ECF_CbiQ"/>
</dbReference>
<evidence type="ECO:0000256" key="1">
    <source>
        <dbReference type="ARBA" id="ARBA00004651"/>
    </source>
</evidence>
<protein>
    <submittedName>
        <fullName evidence="7">Cobalt ECF transporter T component CbiQ</fullName>
    </submittedName>
</protein>
<organism evidence="7 8">
    <name type="scientific">Tessaracoccus antarcticus</name>
    <dbReference type="NCBI Taxonomy" id="2479848"/>
    <lineage>
        <taxon>Bacteria</taxon>
        <taxon>Bacillati</taxon>
        <taxon>Actinomycetota</taxon>
        <taxon>Actinomycetes</taxon>
        <taxon>Propionibacteriales</taxon>
        <taxon>Propionibacteriaceae</taxon>
        <taxon>Tessaracoccus</taxon>
    </lineage>
</organism>
<accession>A0A3M0G9S2</accession>
<dbReference type="AlphaFoldDB" id="A0A3M0G9S2"/>
<dbReference type="InterPro" id="IPR003339">
    <property type="entry name" value="ABC/ECF_trnsptr_transmembrane"/>
</dbReference>
<gene>
    <name evidence="7" type="primary">cbiQ</name>
    <name evidence="7" type="ORF">EAX62_03100</name>
</gene>
<dbReference type="GO" id="GO:0043190">
    <property type="term" value="C:ATP-binding cassette (ABC) transporter complex"/>
    <property type="evidence" value="ECO:0007669"/>
    <property type="project" value="InterPro"/>
</dbReference>
<evidence type="ECO:0000256" key="5">
    <source>
        <dbReference type="ARBA" id="ARBA00023136"/>
    </source>
</evidence>
<dbReference type="RefSeq" id="WP_121900181.1">
    <property type="nucleotide sequence ID" value="NZ_REFW01000001.1"/>
</dbReference>
<sequence>MNAQNIAIDAAAWDSPWRRRRVGEKVLLSGSLVMTALLSDPWPGCVLVAAVALVLMLGPARIRPLLVLGVMGAPAVFLLIGTLPVAATWHGMGDLAWGNLGWATDGFALGPLRITPGGVARAAALWAHSLAGTLAVILLATTTPMVDLMGWLRILRIPDPLIEIASLTYRLLFLLLGTTLAIREAQRARLGDVASWRRRWSIVANALGSALITTWDRATRLQAGLEGRGYEDALLTLSPTRARSWAFLLTGGACLAGIWSSSLAWTLWGAR</sequence>
<keyword evidence="2" id="KW-1003">Cell membrane</keyword>
<dbReference type="EMBL" id="REFW01000001">
    <property type="protein sequence ID" value="RMB61634.1"/>
    <property type="molecule type" value="Genomic_DNA"/>
</dbReference>
<keyword evidence="3 6" id="KW-0812">Transmembrane</keyword>
<evidence type="ECO:0000256" key="4">
    <source>
        <dbReference type="ARBA" id="ARBA00022989"/>
    </source>
</evidence>
<proteinExistence type="predicted"/>
<dbReference type="GO" id="GO:0006824">
    <property type="term" value="P:cobalt ion transport"/>
    <property type="evidence" value="ECO:0007669"/>
    <property type="project" value="InterPro"/>
</dbReference>
<evidence type="ECO:0000256" key="6">
    <source>
        <dbReference type="SAM" id="Phobius"/>
    </source>
</evidence>
<dbReference type="Pfam" id="PF02361">
    <property type="entry name" value="CbiQ"/>
    <property type="match status" value="1"/>
</dbReference>
<evidence type="ECO:0000313" key="8">
    <source>
        <dbReference type="Proteomes" id="UP000275256"/>
    </source>
</evidence>
<dbReference type="CDD" id="cd16914">
    <property type="entry name" value="EcfT"/>
    <property type="match status" value="1"/>
</dbReference>